<accession>A0A291QVU2</accession>
<dbReference type="AlphaFoldDB" id="A0A291QVU2"/>
<dbReference type="EMBL" id="CP023777">
    <property type="protein sequence ID" value="ATL48051.1"/>
    <property type="molecule type" value="Genomic_DNA"/>
</dbReference>
<keyword evidence="2" id="KW-1185">Reference proteome</keyword>
<protein>
    <recommendedName>
        <fullName evidence="3">Cytochrome C</fullName>
    </recommendedName>
</protein>
<dbReference type="GO" id="GO:0005506">
    <property type="term" value="F:iron ion binding"/>
    <property type="evidence" value="ECO:0007669"/>
    <property type="project" value="InterPro"/>
</dbReference>
<dbReference type="GO" id="GO:0020037">
    <property type="term" value="F:heme binding"/>
    <property type="evidence" value="ECO:0007669"/>
    <property type="project" value="InterPro"/>
</dbReference>
<name>A0A291QVU2_9BACT</name>
<dbReference type="Proteomes" id="UP000220133">
    <property type="component" value="Chromosome"/>
</dbReference>
<dbReference type="SUPFAM" id="SSF47175">
    <property type="entry name" value="Cytochromes"/>
    <property type="match status" value="1"/>
</dbReference>
<evidence type="ECO:0000313" key="1">
    <source>
        <dbReference type="EMBL" id="ATL48051.1"/>
    </source>
</evidence>
<reference evidence="1 2" key="1">
    <citation type="submission" date="2017-10" db="EMBL/GenBank/DDBJ databases">
        <title>Paenichitinophaga pekingensis gen. nov., sp. nov., isolated from activated sludge.</title>
        <authorList>
            <person name="Jin D."/>
            <person name="Kong X."/>
            <person name="Deng Y."/>
            <person name="Bai Z."/>
        </authorList>
    </citation>
    <scope>NUCLEOTIDE SEQUENCE [LARGE SCALE GENOMIC DNA]</scope>
    <source>
        <strain evidence="1 2">13</strain>
    </source>
</reference>
<dbReference type="InterPro" id="IPR010980">
    <property type="entry name" value="Cyt_c/b562"/>
</dbReference>
<sequence length="153" mass="17453">MFVLAACRQQESKIPGLQAEIDSLKHQLDNAYKPGFGEFMGNIQVHHDKLWFAGINNNWDLAEFEINEIKESLDDITKYCTDRPETNSIDMIEQPLQNVSNAIQDKNIKEFKNSFMTLTSTCNSCHQATKHEFNVIIVPSTPPFSNQSFKAVQ</sequence>
<gene>
    <name evidence="1" type="ORF">COR50_13240</name>
</gene>
<evidence type="ECO:0000313" key="2">
    <source>
        <dbReference type="Proteomes" id="UP000220133"/>
    </source>
</evidence>
<dbReference type="GO" id="GO:0022900">
    <property type="term" value="P:electron transport chain"/>
    <property type="evidence" value="ECO:0007669"/>
    <property type="project" value="InterPro"/>
</dbReference>
<proteinExistence type="predicted"/>
<organism evidence="1 2">
    <name type="scientific">Chitinophaga caeni</name>
    <dbReference type="NCBI Taxonomy" id="2029983"/>
    <lineage>
        <taxon>Bacteria</taxon>
        <taxon>Pseudomonadati</taxon>
        <taxon>Bacteroidota</taxon>
        <taxon>Chitinophagia</taxon>
        <taxon>Chitinophagales</taxon>
        <taxon>Chitinophagaceae</taxon>
        <taxon>Chitinophaga</taxon>
    </lineage>
</organism>
<dbReference type="GO" id="GO:0009055">
    <property type="term" value="F:electron transfer activity"/>
    <property type="evidence" value="ECO:0007669"/>
    <property type="project" value="InterPro"/>
</dbReference>
<dbReference type="KEGG" id="cbae:COR50_13240"/>
<evidence type="ECO:0008006" key="3">
    <source>
        <dbReference type="Google" id="ProtNLM"/>
    </source>
</evidence>